<dbReference type="InterPro" id="IPR002035">
    <property type="entry name" value="VWF_A"/>
</dbReference>
<dbReference type="Proteomes" id="UP001153069">
    <property type="component" value="Unassembled WGS sequence"/>
</dbReference>
<dbReference type="Pfam" id="PF00168">
    <property type="entry name" value="C2"/>
    <property type="match status" value="2"/>
</dbReference>
<dbReference type="PANTHER" id="PTHR10857">
    <property type="entry name" value="COPINE"/>
    <property type="match status" value="1"/>
</dbReference>
<comment type="caution">
    <text evidence="5">The sequence shown here is derived from an EMBL/GenBank/DDBJ whole genome shotgun (WGS) entry which is preliminary data.</text>
</comment>
<evidence type="ECO:0000313" key="6">
    <source>
        <dbReference type="Proteomes" id="UP001153069"/>
    </source>
</evidence>
<dbReference type="OrthoDB" id="5855668at2759"/>
<keyword evidence="2" id="KW-0677">Repeat</keyword>
<dbReference type="GO" id="GO:0005886">
    <property type="term" value="C:plasma membrane"/>
    <property type="evidence" value="ECO:0007669"/>
    <property type="project" value="TreeGrafter"/>
</dbReference>
<comment type="similarity">
    <text evidence="1">Belongs to the copine family.</text>
</comment>
<dbReference type="GO" id="GO:0005544">
    <property type="term" value="F:calcium-dependent phospholipid binding"/>
    <property type="evidence" value="ECO:0007669"/>
    <property type="project" value="InterPro"/>
</dbReference>
<dbReference type="InterPro" id="IPR010734">
    <property type="entry name" value="Copine_C"/>
</dbReference>
<dbReference type="Gene3D" id="2.60.40.150">
    <property type="entry name" value="C2 domain"/>
    <property type="match status" value="2"/>
</dbReference>
<protein>
    <submittedName>
        <fullName evidence="5">Copine-6</fullName>
    </submittedName>
</protein>
<dbReference type="PROSITE" id="PS50004">
    <property type="entry name" value="C2"/>
    <property type="match status" value="1"/>
</dbReference>
<dbReference type="InterPro" id="IPR036465">
    <property type="entry name" value="vWFA_dom_sf"/>
</dbReference>
<sequence length="555" mass="59571">MKLEVSIHASKLKNVAGAFKGTSDPFAVVTKLSTTPGEKPVVLGKTEVINDSLSPDWVKVFTLEYSMGTPCKIAINLFDEVQEGKNLSMGQKLKKGGTIYVAIRKSQSSGTFRFKFKGTKLKNVEGFFGTSDPFFEIARKVESSGSQRWDNVFRSEDIRNNLNPEWKEATMDLSALCGGDLDLPLEISVFDHEKSGKHDPMGRFETSVNGLINASKSNSSLTLTNKHKHSGTIEILTADVSGIQQITQGMQQMTFSPPPPTPASRATFVDYVSGGCELNVVVAIDFTGSNGDPRKPGALHHIDANSRNQYEQAMAALVSILLKYDSDQMIPVVGFGAKYGGVVRHCFQCGPTPEAHGLNGVMEGYNAVFRSGLIMSGPTVFTEVMEMAASRAQSAQQAAAAKGKQAYMVLLILTDGAVSDVNATAACLSRINDNPLSIVIVGVGNADFGAMQFLDDVNAGANGRRDIAQFVAFNQHAHSSHSLTNATLAEIPQQLQGYFQSKGIAPLPPVMRQDEEIVVGEAEDEIDLSLDIGAGEEEIVITSGGDDFVNGFNAS</sequence>
<dbReference type="SMART" id="SM00327">
    <property type="entry name" value="VWA"/>
    <property type="match status" value="1"/>
</dbReference>
<dbReference type="SUPFAM" id="SSF49562">
    <property type="entry name" value="C2 domain (Calcium/lipid-binding domain, CaLB)"/>
    <property type="match status" value="2"/>
</dbReference>
<dbReference type="InterPro" id="IPR000008">
    <property type="entry name" value="C2_dom"/>
</dbReference>
<keyword evidence="6" id="KW-1185">Reference proteome</keyword>
<dbReference type="GO" id="GO:0071277">
    <property type="term" value="P:cellular response to calcium ion"/>
    <property type="evidence" value="ECO:0007669"/>
    <property type="project" value="TreeGrafter"/>
</dbReference>
<dbReference type="InterPro" id="IPR037768">
    <property type="entry name" value="C2B_Copine"/>
</dbReference>
<dbReference type="EMBL" id="CAICTM010000381">
    <property type="protein sequence ID" value="CAB9509273.1"/>
    <property type="molecule type" value="Genomic_DNA"/>
</dbReference>
<organism evidence="5 6">
    <name type="scientific">Seminavis robusta</name>
    <dbReference type="NCBI Taxonomy" id="568900"/>
    <lineage>
        <taxon>Eukaryota</taxon>
        <taxon>Sar</taxon>
        <taxon>Stramenopiles</taxon>
        <taxon>Ochrophyta</taxon>
        <taxon>Bacillariophyta</taxon>
        <taxon>Bacillariophyceae</taxon>
        <taxon>Bacillariophycidae</taxon>
        <taxon>Naviculales</taxon>
        <taxon>Naviculaceae</taxon>
        <taxon>Seminavis</taxon>
    </lineage>
</organism>
<dbReference type="PANTHER" id="PTHR10857:SF106">
    <property type="entry name" value="C2 DOMAIN-CONTAINING PROTEIN"/>
    <property type="match status" value="1"/>
</dbReference>
<feature type="domain" description="C2" evidence="3">
    <location>
        <begin position="95"/>
        <end position="221"/>
    </location>
</feature>
<dbReference type="SUPFAM" id="SSF53300">
    <property type="entry name" value="vWA-like"/>
    <property type="match status" value="1"/>
</dbReference>
<reference evidence="5" key="1">
    <citation type="submission" date="2020-06" db="EMBL/GenBank/DDBJ databases">
        <authorList>
            <consortium name="Plant Systems Biology data submission"/>
        </authorList>
    </citation>
    <scope>NUCLEOTIDE SEQUENCE</scope>
    <source>
        <strain evidence="5">D6</strain>
    </source>
</reference>
<dbReference type="AlphaFoldDB" id="A0A9N8HBX3"/>
<accession>A0A9N8HBX3</accession>
<dbReference type="InterPro" id="IPR035892">
    <property type="entry name" value="C2_domain_sf"/>
</dbReference>
<dbReference type="InterPro" id="IPR045052">
    <property type="entry name" value="Copine"/>
</dbReference>
<evidence type="ECO:0000256" key="1">
    <source>
        <dbReference type="ARBA" id="ARBA00009048"/>
    </source>
</evidence>
<name>A0A9N8HBX3_9STRA</name>
<feature type="domain" description="VWFA" evidence="4">
    <location>
        <begin position="279"/>
        <end position="495"/>
    </location>
</feature>
<gene>
    <name evidence="5" type="ORF">SEMRO_382_G131120.1</name>
</gene>
<evidence type="ECO:0000259" key="4">
    <source>
        <dbReference type="PROSITE" id="PS50234"/>
    </source>
</evidence>
<proteinExistence type="inferred from homology"/>
<evidence type="ECO:0000259" key="3">
    <source>
        <dbReference type="PROSITE" id="PS50004"/>
    </source>
</evidence>
<dbReference type="CDD" id="cd04047">
    <property type="entry name" value="C2B_Copine"/>
    <property type="match status" value="1"/>
</dbReference>
<dbReference type="Pfam" id="PF07002">
    <property type="entry name" value="Copine"/>
    <property type="match status" value="1"/>
</dbReference>
<dbReference type="SMART" id="SM00239">
    <property type="entry name" value="C2"/>
    <property type="match status" value="2"/>
</dbReference>
<evidence type="ECO:0000256" key="2">
    <source>
        <dbReference type="ARBA" id="ARBA00022737"/>
    </source>
</evidence>
<dbReference type="PROSITE" id="PS50234">
    <property type="entry name" value="VWFA"/>
    <property type="match status" value="1"/>
</dbReference>
<evidence type="ECO:0000313" key="5">
    <source>
        <dbReference type="EMBL" id="CAB9509273.1"/>
    </source>
</evidence>